<evidence type="ECO:0000256" key="3">
    <source>
        <dbReference type="ARBA" id="ARBA00022448"/>
    </source>
</evidence>
<evidence type="ECO:0000256" key="8">
    <source>
        <dbReference type="ARBA" id="ARBA00023136"/>
    </source>
</evidence>
<evidence type="ECO:0000256" key="10">
    <source>
        <dbReference type="SAM" id="Phobius"/>
    </source>
</evidence>
<evidence type="ECO:0000313" key="11">
    <source>
        <dbReference type="Ensembl" id="ENSOANP00000035906.1"/>
    </source>
</evidence>
<keyword evidence="4 10" id="KW-0812">Transmembrane</keyword>
<keyword evidence="5" id="KW-0029">Amino-acid transport</keyword>
<keyword evidence="6 10" id="KW-1133">Transmembrane helix</keyword>
<dbReference type="FunCoup" id="A0A6I8N4J2">
    <property type="interactions" value="1377"/>
</dbReference>
<comment type="similarity">
    <text evidence="2">Belongs to the sideroflexin family.</text>
</comment>
<dbReference type="GO" id="GO:0022857">
    <property type="term" value="F:transmembrane transporter activity"/>
    <property type="evidence" value="ECO:0000318"/>
    <property type="project" value="GO_Central"/>
</dbReference>
<keyword evidence="7" id="KW-0496">Mitochondrion</keyword>
<dbReference type="GO" id="GO:0005743">
    <property type="term" value="C:mitochondrial inner membrane"/>
    <property type="evidence" value="ECO:0000318"/>
    <property type="project" value="GO_Central"/>
</dbReference>
<dbReference type="Ensembl" id="ENSOANT00000047642.1">
    <property type="protein sequence ID" value="ENSOANP00000035906.1"/>
    <property type="gene ID" value="ENSOANG00000009547.4"/>
</dbReference>
<reference evidence="11" key="1">
    <citation type="submission" date="2025-08" db="UniProtKB">
        <authorList>
            <consortium name="Ensembl"/>
        </authorList>
    </citation>
    <scope>IDENTIFICATION</scope>
    <source>
        <strain evidence="11">Glennie</strain>
    </source>
</reference>
<sequence length="364" mass="40867">MEPNLQFWSREGQTFSQRFRRWTEILEPTNLLFSEEDVQNSRLLLTTKGRASAEHGDDDQQFRAAWKQSLSSVHPDSGRLIPVPFRPAAFLPSTVPLLMFHLYTTQFSIVNGNATNEKYTFMQQLLGATTVFSSTIFGICPRLIMTRYALNGPTLQMVITKVLPIPLLAFFSMFNVVVCRSPEYQYGIEVMDKDGSVIGVSRQAGAKAVKETALSRGLLFGVSALVPSALTPLLKRTSFVLQNPRFLVLLKLNLTVLVMGLMVPTSFSLFTQTGRVSLLRRSKTGRWEPLGAEGPNRMKPESGGCSEKPRRVSLPTPRNIREAAWRADRPQGWESEGHGFRSWLRHSSALCESLHFSAPQLPHR</sequence>
<reference evidence="11" key="2">
    <citation type="submission" date="2025-09" db="UniProtKB">
        <authorList>
            <consortium name="Ensembl"/>
        </authorList>
    </citation>
    <scope>IDENTIFICATION</scope>
    <source>
        <strain evidence="11">Glennie</strain>
    </source>
</reference>
<dbReference type="GO" id="GO:0006865">
    <property type="term" value="P:amino acid transport"/>
    <property type="evidence" value="ECO:0007669"/>
    <property type="project" value="UniProtKB-KW"/>
</dbReference>
<evidence type="ECO:0000256" key="5">
    <source>
        <dbReference type="ARBA" id="ARBA00022970"/>
    </source>
</evidence>
<dbReference type="AlphaFoldDB" id="A0A6I8N4J2"/>
<keyword evidence="8 10" id="KW-0472">Membrane</keyword>
<dbReference type="PANTHER" id="PTHR11153">
    <property type="entry name" value="SIDEROFLEXIN"/>
    <property type="match status" value="1"/>
</dbReference>
<dbReference type="InterPro" id="IPR004686">
    <property type="entry name" value="Mtc"/>
</dbReference>
<accession>A0A6I8N4J2</accession>
<evidence type="ECO:0000256" key="9">
    <source>
        <dbReference type="SAM" id="MobiDB-lite"/>
    </source>
</evidence>
<dbReference type="GO" id="GO:1990542">
    <property type="term" value="P:mitochondrial transmembrane transport"/>
    <property type="evidence" value="ECO:0000318"/>
    <property type="project" value="GO_Central"/>
</dbReference>
<dbReference type="Bgee" id="ENSOANG00000009547">
    <property type="expression patterns" value="Expressed in heart and 8 other cell types or tissues"/>
</dbReference>
<dbReference type="InParanoid" id="A0A6I8N4J2"/>
<keyword evidence="12" id="KW-1185">Reference proteome</keyword>
<comment type="subcellular location">
    <subcellularLocation>
        <location evidence="1">Mitochondrion membrane</location>
        <topology evidence="1">Multi-pass membrane protein</topology>
    </subcellularLocation>
</comment>
<keyword evidence="3" id="KW-0813">Transport</keyword>
<evidence type="ECO:0000256" key="1">
    <source>
        <dbReference type="ARBA" id="ARBA00004225"/>
    </source>
</evidence>
<feature type="transmembrane region" description="Helical" evidence="10">
    <location>
        <begin position="246"/>
        <end position="271"/>
    </location>
</feature>
<dbReference type="GO" id="GO:0015075">
    <property type="term" value="F:monoatomic ion transmembrane transporter activity"/>
    <property type="evidence" value="ECO:0007669"/>
    <property type="project" value="InterPro"/>
</dbReference>
<evidence type="ECO:0000256" key="2">
    <source>
        <dbReference type="ARBA" id="ARBA00005974"/>
    </source>
</evidence>
<protein>
    <submittedName>
        <fullName evidence="11">Sideroflexin 4</fullName>
    </submittedName>
</protein>
<proteinExistence type="inferred from homology"/>
<organism evidence="11 12">
    <name type="scientific">Ornithorhynchus anatinus</name>
    <name type="common">Duckbill platypus</name>
    <dbReference type="NCBI Taxonomy" id="9258"/>
    <lineage>
        <taxon>Eukaryota</taxon>
        <taxon>Metazoa</taxon>
        <taxon>Chordata</taxon>
        <taxon>Craniata</taxon>
        <taxon>Vertebrata</taxon>
        <taxon>Euteleostomi</taxon>
        <taxon>Mammalia</taxon>
        <taxon>Monotremata</taxon>
        <taxon>Ornithorhynchidae</taxon>
        <taxon>Ornithorhynchus</taxon>
    </lineage>
</organism>
<evidence type="ECO:0000256" key="6">
    <source>
        <dbReference type="ARBA" id="ARBA00022989"/>
    </source>
</evidence>
<dbReference type="Proteomes" id="UP000002279">
    <property type="component" value="Unplaced"/>
</dbReference>
<name>A0A6I8N4J2_ORNAN</name>
<feature type="transmembrane region" description="Helical" evidence="10">
    <location>
        <begin position="217"/>
        <end position="234"/>
    </location>
</feature>
<feature type="region of interest" description="Disordered" evidence="9">
    <location>
        <begin position="287"/>
        <end position="313"/>
    </location>
</feature>
<gene>
    <name evidence="11" type="primary">SFXN4</name>
</gene>
<evidence type="ECO:0000256" key="7">
    <source>
        <dbReference type="ARBA" id="ARBA00023128"/>
    </source>
</evidence>
<feature type="transmembrane region" description="Helical" evidence="10">
    <location>
        <begin position="157"/>
        <end position="178"/>
    </location>
</feature>
<dbReference type="GeneTree" id="ENSGT01030000234641"/>
<evidence type="ECO:0000313" key="12">
    <source>
        <dbReference type="Proteomes" id="UP000002279"/>
    </source>
</evidence>
<dbReference type="PANTHER" id="PTHR11153:SF3">
    <property type="entry name" value="SIDEROFLEXIN-4"/>
    <property type="match status" value="1"/>
</dbReference>
<dbReference type="Pfam" id="PF03820">
    <property type="entry name" value="SFXNs"/>
    <property type="match status" value="1"/>
</dbReference>
<feature type="transmembrane region" description="Helical" evidence="10">
    <location>
        <begin position="125"/>
        <end position="145"/>
    </location>
</feature>
<evidence type="ECO:0000256" key="4">
    <source>
        <dbReference type="ARBA" id="ARBA00022692"/>
    </source>
</evidence>